<dbReference type="InterPro" id="IPR023753">
    <property type="entry name" value="FAD/NAD-binding_dom"/>
</dbReference>
<keyword evidence="8" id="KW-1185">Reference proteome</keyword>
<keyword evidence="3" id="KW-0274">FAD</keyword>
<evidence type="ECO:0000256" key="1">
    <source>
        <dbReference type="ARBA" id="ARBA00001974"/>
    </source>
</evidence>
<gene>
    <name evidence="7" type="ORF">G5C66_06565</name>
</gene>
<dbReference type="InterPro" id="IPR050446">
    <property type="entry name" value="FAD-oxidoreductase/Apoptosis"/>
</dbReference>
<dbReference type="Pfam" id="PF14759">
    <property type="entry name" value="Reductase_C"/>
    <property type="match status" value="1"/>
</dbReference>
<dbReference type="InterPro" id="IPR016156">
    <property type="entry name" value="FAD/NAD-linked_Rdtase_dimer_sf"/>
</dbReference>
<evidence type="ECO:0000256" key="2">
    <source>
        <dbReference type="ARBA" id="ARBA00022630"/>
    </source>
</evidence>
<dbReference type="PANTHER" id="PTHR43557">
    <property type="entry name" value="APOPTOSIS-INDUCING FACTOR 1"/>
    <property type="match status" value="1"/>
</dbReference>
<accession>A0A6M1QRF7</accession>
<evidence type="ECO:0000313" key="7">
    <source>
        <dbReference type="EMBL" id="NGN92405.1"/>
    </source>
</evidence>
<dbReference type="GO" id="GO:0005737">
    <property type="term" value="C:cytoplasm"/>
    <property type="evidence" value="ECO:0007669"/>
    <property type="project" value="TreeGrafter"/>
</dbReference>
<proteinExistence type="predicted"/>
<feature type="domain" description="Reductase C-terminal" evidence="6">
    <location>
        <begin position="330"/>
        <end position="417"/>
    </location>
</feature>
<dbReference type="EMBL" id="JAALAA010000004">
    <property type="protein sequence ID" value="NGN92405.1"/>
    <property type="molecule type" value="Genomic_DNA"/>
</dbReference>
<reference evidence="7 8" key="1">
    <citation type="submission" date="2020-02" db="EMBL/GenBank/DDBJ databases">
        <title>Whole-genome analyses of novel actinobacteria.</title>
        <authorList>
            <person name="Sahin N."/>
        </authorList>
    </citation>
    <scope>NUCLEOTIDE SEQUENCE [LARGE SCALE GENOMIC DNA]</scope>
    <source>
        <strain evidence="7 8">KC13</strain>
    </source>
</reference>
<dbReference type="InterPro" id="IPR036188">
    <property type="entry name" value="FAD/NAD-bd_sf"/>
</dbReference>
<dbReference type="Pfam" id="PF07992">
    <property type="entry name" value="Pyr_redox_2"/>
    <property type="match status" value="1"/>
</dbReference>
<dbReference type="Gene3D" id="3.50.50.60">
    <property type="entry name" value="FAD/NAD(P)-binding domain"/>
    <property type="match status" value="2"/>
</dbReference>
<dbReference type="PRINTS" id="PR00368">
    <property type="entry name" value="FADPNR"/>
</dbReference>
<dbReference type="SUPFAM" id="SSF55424">
    <property type="entry name" value="FAD/NAD-linked reductases, dimerisation (C-terminal) domain"/>
    <property type="match status" value="1"/>
</dbReference>
<dbReference type="InterPro" id="IPR028202">
    <property type="entry name" value="Reductase_C"/>
</dbReference>
<protein>
    <submittedName>
        <fullName evidence="7">FAD-dependent oxidoreductase</fullName>
    </submittedName>
</protein>
<evidence type="ECO:0000256" key="4">
    <source>
        <dbReference type="ARBA" id="ARBA00023002"/>
    </source>
</evidence>
<dbReference type="RefSeq" id="WP_165110159.1">
    <property type="nucleotide sequence ID" value="NZ_JAALAA010000004.1"/>
</dbReference>
<dbReference type="GO" id="GO:0016651">
    <property type="term" value="F:oxidoreductase activity, acting on NAD(P)H"/>
    <property type="evidence" value="ECO:0007669"/>
    <property type="project" value="TreeGrafter"/>
</dbReference>
<sequence length="419" mass="44250">MTVSSVVVVGGGIAGVSTVAELRKNGYAGELTLLTIDPFPYDRPPLSKDYLLGAKDLESIALQAPEWYSEQRIDLVPGLVVALDPAAGTVTLSDGLELSADRIVLATGGHSLWPDVERVVTERLDRPPAGLGIPRSTTGIHTLRSAEDADALRHVLLPGARLLVVGAGLIGAEVASTARKLGSEVVLVDPADPPIAAAVGTQVAAWLHSLHAVHGVEAVTATVEKLESTRAGVVAHIAGETEPRTFDAVLLAVGMAPDTAVAKAAGLEVDNGVVVDDHQVTTHPKVLAVGDCSRRRGHRRAEHWEAAVHDGQRAARTILGIDPPAETVHWFWTDRYGLHVEVVGEMRSPDGDHQTVVRGVVGEPPFSVFTLRGERVIGAVAVDDPNAVRAARRMIDRGVDVRASDLADPAKNLRSLLRG</sequence>
<dbReference type="PRINTS" id="PR00411">
    <property type="entry name" value="PNDRDTASEI"/>
</dbReference>
<dbReference type="Proteomes" id="UP000483261">
    <property type="component" value="Unassembled WGS sequence"/>
</dbReference>
<dbReference type="SUPFAM" id="SSF51905">
    <property type="entry name" value="FAD/NAD(P)-binding domain"/>
    <property type="match status" value="1"/>
</dbReference>
<feature type="domain" description="FAD/NAD(P)-binding" evidence="5">
    <location>
        <begin position="5"/>
        <end position="311"/>
    </location>
</feature>
<dbReference type="Gene3D" id="3.30.390.30">
    <property type="match status" value="1"/>
</dbReference>
<dbReference type="AlphaFoldDB" id="A0A6M1QRF7"/>
<evidence type="ECO:0000313" key="8">
    <source>
        <dbReference type="Proteomes" id="UP000483261"/>
    </source>
</evidence>
<evidence type="ECO:0000259" key="5">
    <source>
        <dbReference type="Pfam" id="PF07992"/>
    </source>
</evidence>
<comment type="caution">
    <text evidence="7">The sequence shown here is derived from an EMBL/GenBank/DDBJ whole genome shotgun (WGS) entry which is preliminary data.</text>
</comment>
<keyword evidence="4" id="KW-0560">Oxidoreductase</keyword>
<comment type="cofactor">
    <cofactor evidence="1">
        <name>FAD</name>
        <dbReference type="ChEBI" id="CHEBI:57692"/>
    </cofactor>
</comment>
<keyword evidence="2" id="KW-0285">Flavoprotein</keyword>
<evidence type="ECO:0000256" key="3">
    <source>
        <dbReference type="ARBA" id="ARBA00022827"/>
    </source>
</evidence>
<dbReference type="PANTHER" id="PTHR43557:SF2">
    <property type="entry name" value="RIESKE DOMAIN-CONTAINING PROTEIN-RELATED"/>
    <property type="match status" value="1"/>
</dbReference>
<evidence type="ECO:0000259" key="6">
    <source>
        <dbReference type="Pfam" id="PF14759"/>
    </source>
</evidence>
<name>A0A6M1QRF7_9ACTN</name>
<organism evidence="7 8">
    <name type="scientific">Nocardioides turkmenicus</name>
    <dbReference type="NCBI Taxonomy" id="2711220"/>
    <lineage>
        <taxon>Bacteria</taxon>
        <taxon>Bacillati</taxon>
        <taxon>Actinomycetota</taxon>
        <taxon>Actinomycetes</taxon>
        <taxon>Propionibacteriales</taxon>
        <taxon>Nocardioidaceae</taxon>
        <taxon>Nocardioides</taxon>
    </lineage>
</organism>